<organism evidence="2 3">
    <name type="scientific">Pseudogymnoascus verrucosus</name>
    <dbReference type="NCBI Taxonomy" id="342668"/>
    <lineage>
        <taxon>Eukaryota</taxon>
        <taxon>Fungi</taxon>
        <taxon>Dikarya</taxon>
        <taxon>Ascomycota</taxon>
        <taxon>Pezizomycotina</taxon>
        <taxon>Leotiomycetes</taxon>
        <taxon>Thelebolales</taxon>
        <taxon>Thelebolaceae</taxon>
        <taxon>Pseudogymnoascus</taxon>
    </lineage>
</organism>
<evidence type="ECO:0000256" key="1">
    <source>
        <dbReference type="SAM" id="Phobius"/>
    </source>
</evidence>
<reference evidence="2 3" key="1">
    <citation type="submission" date="2016-03" db="EMBL/GenBank/DDBJ databases">
        <title>Comparative genomics of Pseudogymnoascus destructans, the fungus causing white-nose syndrome of bats.</title>
        <authorList>
            <person name="Palmer J.M."/>
            <person name="Drees K.P."/>
            <person name="Foster J.T."/>
            <person name="Lindner D.L."/>
        </authorList>
    </citation>
    <scope>NUCLEOTIDE SEQUENCE [LARGE SCALE GENOMIC DNA]</scope>
    <source>
        <strain evidence="2 3">UAMH 10579</strain>
    </source>
</reference>
<dbReference type="OrthoDB" id="5287717at2759"/>
<evidence type="ECO:0000313" key="3">
    <source>
        <dbReference type="Proteomes" id="UP000091956"/>
    </source>
</evidence>
<keyword evidence="1" id="KW-0472">Membrane</keyword>
<keyword evidence="1" id="KW-0812">Transmembrane</keyword>
<dbReference type="Proteomes" id="UP000091956">
    <property type="component" value="Unassembled WGS sequence"/>
</dbReference>
<gene>
    <name evidence="2" type="ORF">VE01_09126</name>
</gene>
<accession>A0A1B8GAA4</accession>
<dbReference type="EMBL" id="KV460262">
    <property type="protein sequence ID" value="OBT92754.1"/>
    <property type="molecule type" value="Genomic_DNA"/>
</dbReference>
<keyword evidence="3" id="KW-1185">Reference proteome</keyword>
<protein>
    <submittedName>
        <fullName evidence="2">Uncharacterized protein</fullName>
    </submittedName>
</protein>
<evidence type="ECO:0000313" key="2">
    <source>
        <dbReference type="EMBL" id="OBT92754.1"/>
    </source>
</evidence>
<sequence>MELSRSEKDATVYDTKPHLLSVEENDDQWIHRPPLHVPLDGGALPSLDSSATSYRFERYIFRAVLNALGPIIVTLFYFLILRYYLWEPAENGIIPSRPVNSRGVFFAWLILSIFVLDWAKSGLAGFEAAALMKPEYAPLDGRKFMWHIDRGWGSLSSWWQVLLLTFRYVYKKMRAGKEPVEWEGPGLLWFYLAFCSFLFYAVVPLSGLSMEPTEALQLAKRAIAISGTNQTTFQMQPSNAVADLASYSWRQGRPTTPEGATILYAPDGTPDVSSTFYEDMIQSDYQSRLLDNSGSLNSTITFFSGPEVSERAHGRAWGMLTSISCMPVHPYRDLELLSVTAINKWSSPVWTTTSKDYVNGTSGPYAASGFEPVHFAEGTGLGLKYQYLMASNLGIFAGLARYDNETRLPVLGAIELVMWQAFDTIVGYIPDETFKNMSSHPLVESSFSSRDNKTYLGYGVRCSVNSTVGAATISAVTNTFTDFKTQVASLKATRVGAQITTTSGVMGLQSLVFSAFTSVLLGYQGFPKCSSFSVFCTGPIGANLATNGIPSFAPIQKSPPGSESEYTGGLMQYPSISPERMNLAMYKLFGELSMGVMSTGPGNWTSTPNATSDLGLVGLEPAHDIEQGRVPYRVVLVLLLLWAVVTVLPQLLLPGLLVERRWGEKLDGFTMFRFGAEWRDSVHSLRSRELGGPGAAALGEIPGMIGDMRAGEMETGFVGLSREKAKLRRVYSYAR</sequence>
<reference evidence="3" key="2">
    <citation type="journal article" date="2018" name="Nat. Commun.">
        <title>Extreme sensitivity to ultraviolet light in the fungal pathogen causing white-nose syndrome of bats.</title>
        <authorList>
            <person name="Palmer J.M."/>
            <person name="Drees K.P."/>
            <person name="Foster J.T."/>
            <person name="Lindner D.L."/>
        </authorList>
    </citation>
    <scope>NUCLEOTIDE SEQUENCE [LARGE SCALE GENOMIC DNA]</scope>
    <source>
        <strain evidence="3">UAMH 10579</strain>
    </source>
</reference>
<dbReference type="GeneID" id="28842512"/>
<feature type="transmembrane region" description="Helical" evidence="1">
    <location>
        <begin position="63"/>
        <end position="85"/>
    </location>
</feature>
<dbReference type="RefSeq" id="XP_018126487.1">
    <property type="nucleotide sequence ID" value="XM_018278542.2"/>
</dbReference>
<proteinExistence type="predicted"/>
<feature type="transmembrane region" description="Helical" evidence="1">
    <location>
        <begin position="105"/>
        <end position="131"/>
    </location>
</feature>
<name>A0A1B8GAA4_9PEZI</name>
<dbReference type="AlphaFoldDB" id="A0A1B8GAA4"/>
<keyword evidence="1" id="KW-1133">Transmembrane helix</keyword>
<feature type="transmembrane region" description="Helical" evidence="1">
    <location>
        <begin position="634"/>
        <end position="653"/>
    </location>
</feature>
<feature type="transmembrane region" description="Helical" evidence="1">
    <location>
        <begin position="190"/>
        <end position="210"/>
    </location>
</feature>